<dbReference type="InterPro" id="IPR036838">
    <property type="entry name" value="Ribosomal_uS10_dom_sf"/>
</dbReference>
<dbReference type="FunFam" id="3.30.70.600:FF:000003">
    <property type="entry name" value="30S ribosomal protein S10"/>
    <property type="match status" value="1"/>
</dbReference>
<dbReference type="AlphaFoldDB" id="A0A232LNM3"/>
<dbReference type="OrthoDB" id="366214at2759"/>
<keyword evidence="2" id="KW-0689">Ribosomal protein</keyword>
<sequence length="265" mass="30817">MFSLPYLRYSQSAKKFFKIAVPSRTTTTFQEVSSTLDTKPNQLSISEPKVLGSLPKDGEQPQYLQVKPWAKRLDDIGEKFRLPRSVQAVYLRPLRRKTEHGLPVCDVQLRSYSVRNVDFFADFAVRAAYYLKLHISGPVPLPRIIERWTVPRSNFVHKKSQENFERITRRRLLQIKDGDPFTVQVWLAFLRKHAFYGVGMKTNVWQFESLDVNESMDIPLEDMQGVLDPHISHFGHHKDLEPETSIYDLLNSERFSHNKSPLTEG</sequence>
<accession>A0A232LNM3</accession>
<dbReference type="InterPro" id="IPR001848">
    <property type="entry name" value="Ribosomal_uS10"/>
</dbReference>
<dbReference type="Gene3D" id="3.30.70.600">
    <property type="entry name" value="Ribosomal protein S10 domain"/>
    <property type="match status" value="1"/>
</dbReference>
<evidence type="ECO:0000256" key="5">
    <source>
        <dbReference type="ARBA" id="ARBA00042916"/>
    </source>
</evidence>
<dbReference type="Pfam" id="PF00338">
    <property type="entry name" value="Ribosomal_S10"/>
    <property type="match status" value="1"/>
</dbReference>
<dbReference type="InterPro" id="IPR027486">
    <property type="entry name" value="Ribosomal_uS10_dom"/>
</dbReference>
<proteinExistence type="inferred from homology"/>
<keyword evidence="9" id="KW-1185">Reference proteome</keyword>
<dbReference type="GO" id="GO:0006412">
    <property type="term" value="P:translation"/>
    <property type="evidence" value="ECO:0007669"/>
    <property type="project" value="InterPro"/>
</dbReference>
<evidence type="ECO:0000256" key="3">
    <source>
        <dbReference type="ARBA" id="ARBA00023274"/>
    </source>
</evidence>
<name>A0A232LNM3_9EURO</name>
<evidence type="ECO:0000256" key="6">
    <source>
        <dbReference type="ARBA" id="ARBA00078476"/>
    </source>
</evidence>
<evidence type="ECO:0000256" key="4">
    <source>
        <dbReference type="ARBA" id="ARBA00035261"/>
    </source>
</evidence>
<dbReference type="GO" id="GO:0003735">
    <property type="term" value="F:structural constituent of ribosome"/>
    <property type="evidence" value="ECO:0007669"/>
    <property type="project" value="InterPro"/>
</dbReference>
<feature type="domain" description="Small ribosomal subunit protein uS10" evidence="7">
    <location>
        <begin position="106"/>
        <end position="203"/>
    </location>
</feature>
<evidence type="ECO:0000313" key="9">
    <source>
        <dbReference type="Proteomes" id="UP000243515"/>
    </source>
</evidence>
<evidence type="ECO:0000313" key="8">
    <source>
        <dbReference type="EMBL" id="OXV05722.1"/>
    </source>
</evidence>
<keyword evidence="3" id="KW-0687">Ribonucleoprotein</keyword>
<gene>
    <name evidence="8" type="ORF">Egran_06510</name>
</gene>
<dbReference type="Proteomes" id="UP000243515">
    <property type="component" value="Unassembled WGS sequence"/>
</dbReference>
<dbReference type="SMART" id="SM01403">
    <property type="entry name" value="Ribosomal_S10"/>
    <property type="match status" value="1"/>
</dbReference>
<protein>
    <recommendedName>
        <fullName evidence="4">Small ribosomal subunit protein uS10m</fullName>
    </recommendedName>
    <alternativeName>
        <fullName evidence="5">37S ribosomal protein S10, mitochondrial</fullName>
    </alternativeName>
    <alternativeName>
        <fullName evidence="6">Mitochondrial ribosomal small subunit protein 10</fullName>
    </alternativeName>
</protein>
<dbReference type="PANTHER" id="PTHR11700">
    <property type="entry name" value="30S RIBOSOMAL PROTEIN S10 FAMILY MEMBER"/>
    <property type="match status" value="1"/>
</dbReference>
<comment type="similarity">
    <text evidence="1">Belongs to the universal ribosomal protein uS10 family.</text>
</comment>
<evidence type="ECO:0000256" key="2">
    <source>
        <dbReference type="ARBA" id="ARBA00022980"/>
    </source>
</evidence>
<organism evidence="8 9">
    <name type="scientific">Elaphomyces granulatus</name>
    <dbReference type="NCBI Taxonomy" id="519963"/>
    <lineage>
        <taxon>Eukaryota</taxon>
        <taxon>Fungi</taxon>
        <taxon>Dikarya</taxon>
        <taxon>Ascomycota</taxon>
        <taxon>Pezizomycotina</taxon>
        <taxon>Eurotiomycetes</taxon>
        <taxon>Eurotiomycetidae</taxon>
        <taxon>Eurotiales</taxon>
        <taxon>Elaphomycetaceae</taxon>
        <taxon>Elaphomyces</taxon>
    </lineage>
</organism>
<reference evidence="8 9" key="1">
    <citation type="journal article" date="2015" name="Environ. Microbiol.">
        <title>Metagenome sequence of Elaphomyces granulatus from sporocarp tissue reveals Ascomycota ectomycorrhizal fingerprints of genome expansion and a Proteobacteria-rich microbiome.</title>
        <authorList>
            <person name="Quandt C.A."/>
            <person name="Kohler A."/>
            <person name="Hesse C.N."/>
            <person name="Sharpton T.J."/>
            <person name="Martin F."/>
            <person name="Spatafora J.W."/>
        </authorList>
    </citation>
    <scope>NUCLEOTIDE SEQUENCE [LARGE SCALE GENOMIC DNA]</scope>
    <source>
        <strain evidence="8 9">OSC145934</strain>
    </source>
</reference>
<dbReference type="GO" id="GO:1990904">
    <property type="term" value="C:ribonucleoprotein complex"/>
    <property type="evidence" value="ECO:0007669"/>
    <property type="project" value="UniProtKB-KW"/>
</dbReference>
<evidence type="ECO:0000256" key="1">
    <source>
        <dbReference type="ARBA" id="ARBA00007102"/>
    </source>
</evidence>
<comment type="caution">
    <text evidence="8">The sequence shown here is derived from an EMBL/GenBank/DDBJ whole genome shotgun (WGS) entry which is preliminary data.</text>
</comment>
<dbReference type="SUPFAM" id="SSF54999">
    <property type="entry name" value="Ribosomal protein S10"/>
    <property type="match status" value="1"/>
</dbReference>
<evidence type="ECO:0000259" key="7">
    <source>
        <dbReference type="SMART" id="SM01403"/>
    </source>
</evidence>
<dbReference type="HAMAP" id="MF_00508">
    <property type="entry name" value="Ribosomal_uS10"/>
    <property type="match status" value="1"/>
</dbReference>
<dbReference type="EMBL" id="NPHW01006527">
    <property type="protein sequence ID" value="OXV05722.1"/>
    <property type="molecule type" value="Genomic_DNA"/>
</dbReference>
<dbReference type="GO" id="GO:0005840">
    <property type="term" value="C:ribosome"/>
    <property type="evidence" value="ECO:0007669"/>
    <property type="project" value="UniProtKB-KW"/>
</dbReference>